<evidence type="ECO:0000313" key="7">
    <source>
        <dbReference type="Proteomes" id="UP000054740"/>
    </source>
</evidence>
<feature type="transmembrane region" description="Helical" evidence="4">
    <location>
        <begin position="363"/>
        <end position="386"/>
    </location>
</feature>
<feature type="transmembrane region" description="Helical" evidence="4">
    <location>
        <begin position="98"/>
        <end position="122"/>
    </location>
</feature>
<accession>A0A158J9A2</accession>
<feature type="transmembrane region" description="Helical" evidence="4">
    <location>
        <begin position="186"/>
        <end position="204"/>
    </location>
</feature>
<feature type="transmembrane region" description="Helical" evidence="4">
    <location>
        <begin position="275"/>
        <end position="297"/>
    </location>
</feature>
<dbReference type="PANTHER" id="PTHR23521:SF3">
    <property type="entry name" value="MFS TRANSPORTER"/>
    <property type="match status" value="1"/>
</dbReference>
<dbReference type="Proteomes" id="UP000054740">
    <property type="component" value="Unassembled WGS sequence"/>
</dbReference>
<reference evidence="7" key="1">
    <citation type="submission" date="2016-01" db="EMBL/GenBank/DDBJ databases">
        <authorList>
            <person name="Peeters C."/>
        </authorList>
    </citation>
    <scope>NUCLEOTIDE SEQUENCE [LARGE SCALE GENOMIC DNA]</scope>
</reference>
<keyword evidence="7" id="KW-1185">Reference proteome</keyword>
<dbReference type="PROSITE" id="PS50850">
    <property type="entry name" value="MFS"/>
    <property type="match status" value="1"/>
</dbReference>
<dbReference type="InterPro" id="IPR011701">
    <property type="entry name" value="MFS"/>
</dbReference>
<keyword evidence="2 4" id="KW-1133">Transmembrane helix</keyword>
<feature type="transmembrane region" description="Helical" evidence="4">
    <location>
        <begin position="304"/>
        <end position="325"/>
    </location>
</feature>
<feature type="transmembrane region" description="Helical" evidence="4">
    <location>
        <begin position="66"/>
        <end position="86"/>
    </location>
</feature>
<gene>
    <name evidence="6" type="ORF">AWB70_06079</name>
</gene>
<feature type="domain" description="Major facilitator superfamily (MFS) profile" evidence="5">
    <location>
        <begin position="27"/>
        <end position="427"/>
    </location>
</feature>
<feature type="transmembrane region" description="Helical" evidence="4">
    <location>
        <begin position="398"/>
        <end position="416"/>
    </location>
</feature>
<sequence length="427" mass="44356">MTDGQKIRRFPVAMTEFRGARRLLAERIGPVAVISLAQLFGTSLWFSANGAASGITRAWHASAGDIGWLTSAVQVGFILGTLAMSMRGNADRFRASSIFVWSAIFGALFNAMFALLATGIVSGVICRFLVGVCLAGIYPIGMKLVVSWAPEKTGPALAQLVAMLTLGSGLPHALKAMGTNLPWQAIIGASSVLALLAALLIFVLGDRTHERGPLDGHVMVKGSSSPGLLDTFRRADFRAAALGYFGHMWELYAFWTLVPLYVAHSSLAISGHAGGASGLAFLIFVAGSAGCLAGGVLSRRFGSARVAAGALAISGTCCVLFALVWRDASAPWLLTLLLVWGATVIADSPQFSALSADACPPELVGSALAIQNAIGFALTVVSISAATALFERIGLDSTWLLAIGPVAGLIGFAPAFRRGTCRDGSAT</sequence>
<evidence type="ECO:0000256" key="1">
    <source>
        <dbReference type="ARBA" id="ARBA00022692"/>
    </source>
</evidence>
<evidence type="ECO:0000313" key="6">
    <source>
        <dbReference type="EMBL" id="SAL65083.1"/>
    </source>
</evidence>
<dbReference type="PANTHER" id="PTHR23521">
    <property type="entry name" value="TRANSPORTER MFS SUPERFAMILY"/>
    <property type="match status" value="1"/>
</dbReference>
<dbReference type="GO" id="GO:0022857">
    <property type="term" value="F:transmembrane transporter activity"/>
    <property type="evidence" value="ECO:0007669"/>
    <property type="project" value="InterPro"/>
</dbReference>
<dbReference type="Pfam" id="PF07690">
    <property type="entry name" value="MFS_1"/>
    <property type="match status" value="1"/>
</dbReference>
<dbReference type="SUPFAM" id="SSF103473">
    <property type="entry name" value="MFS general substrate transporter"/>
    <property type="match status" value="1"/>
</dbReference>
<dbReference type="InterPro" id="IPR036259">
    <property type="entry name" value="MFS_trans_sf"/>
</dbReference>
<proteinExistence type="predicted"/>
<dbReference type="Gene3D" id="1.20.1250.20">
    <property type="entry name" value="MFS general substrate transporter like domains"/>
    <property type="match status" value="1"/>
</dbReference>
<dbReference type="EMBL" id="FCNY02000021">
    <property type="protein sequence ID" value="SAL65083.1"/>
    <property type="molecule type" value="Genomic_DNA"/>
</dbReference>
<feature type="transmembrane region" description="Helical" evidence="4">
    <location>
        <begin position="156"/>
        <end position="174"/>
    </location>
</feature>
<protein>
    <submittedName>
        <fullName evidence="6">Major facilitator transporter</fullName>
    </submittedName>
</protein>
<dbReference type="InterPro" id="IPR020846">
    <property type="entry name" value="MFS_dom"/>
</dbReference>
<name>A0A158J9A2_CABCO</name>
<feature type="transmembrane region" description="Helical" evidence="4">
    <location>
        <begin position="128"/>
        <end position="149"/>
    </location>
</feature>
<evidence type="ECO:0000256" key="2">
    <source>
        <dbReference type="ARBA" id="ARBA00022989"/>
    </source>
</evidence>
<keyword evidence="3 4" id="KW-0472">Membrane</keyword>
<feature type="transmembrane region" description="Helical" evidence="4">
    <location>
        <begin position="28"/>
        <end position="46"/>
    </location>
</feature>
<feature type="transmembrane region" description="Helical" evidence="4">
    <location>
        <begin position="241"/>
        <end position="263"/>
    </location>
</feature>
<dbReference type="AlphaFoldDB" id="A0A158J9A2"/>
<organism evidence="6 7">
    <name type="scientific">Caballeronia cordobensis</name>
    <name type="common">Burkholderia cordobensis</name>
    <dbReference type="NCBI Taxonomy" id="1353886"/>
    <lineage>
        <taxon>Bacteria</taxon>
        <taxon>Pseudomonadati</taxon>
        <taxon>Pseudomonadota</taxon>
        <taxon>Betaproteobacteria</taxon>
        <taxon>Burkholderiales</taxon>
        <taxon>Burkholderiaceae</taxon>
        <taxon>Caballeronia</taxon>
    </lineage>
</organism>
<keyword evidence="1 4" id="KW-0812">Transmembrane</keyword>
<evidence type="ECO:0000256" key="3">
    <source>
        <dbReference type="ARBA" id="ARBA00023136"/>
    </source>
</evidence>
<evidence type="ECO:0000259" key="5">
    <source>
        <dbReference type="PROSITE" id="PS50850"/>
    </source>
</evidence>
<evidence type="ECO:0000256" key="4">
    <source>
        <dbReference type="SAM" id="Phobius"/>
    </source>
</evidence>
<dbReference type="GO" id="GO:0005886">
    <property type="term" value="C:plasma membrane"/>
    <property type="evidence" value="ECO:0007669"/>
    <property type="project" value="TreeGrafter"/>
</dbReference>